<comment type="caution">
    <text evidence="2">The sequence shown here is derived from an EMBL/GenBank/DDBJ whole genome shotgun (WGS) entry which is preliminary data.</text>
</comment>
<gene>
    <name evidence="2" type="ORF">SPI_01175</name>
</gene>
<feature type="compositionally biased region" description="Basic and acidic residues" evidence="1">
    <location>
        <begin position="258"/>
        <end position="268"/>
    </location>
</feature>
<feature type="compositionally biased region" description="Low complexity" evidence="1">
    <location>
        <begin position="270"/>
        <end position="296"/>
    </location>
</feature>
<accession>A0A167YR83</accession>
<keyword evidence="3" id="KW-1185">Reference proteome</keyword>
<dbReference type="EMBL" id="AZHD01000002">
    <property type="protein sequence ID" value="OAA66599.1"/>
    <property type="molecule type" value="Genomic_DNA"/>
</dbReference>
<feature type="compositionally biased region" description="Low complexity" evidence="1">
    <location>
        <begin position="141"/>
        <end position="195"/>
    </location>
</feature>
<dbReference type="InterPro" id="IPR029196">
    <property type="entry name" value="HAPSTR1-like"/>
</dbReference>
<feature type="compositionally biased region" description="Low complexity" evidence="1">
    <location>
        <begin position="317"/>
        <end position="336"/>
    </location>
</feature>
<protein>
    <submittedName>
        <fullName evidence="2">Uncharacterized protein</fullName>
    </submittedName>
</protein>
<dbReference type="Proteomes" id="UP000076874">
    <property type="component" value="Unassembled WGS sequence"/>
</dbReference>
<feature type="region of interest" description="Disordered" evidence="1">
    <location>
        <begin position="258"/>
        <end position="336"/>
    </location>
</feature>
<evidence type="ECO:0000313" key="2">
    <source>
        <dbReference type="EMBL" id="OAA66599.1"/>
    </source>
</evidence>
<feature type="compositionally biased region" description="Low complexity" evidence="1">
    <location>
        <begin position="208"/>
        <end position="222"/>
    </location>
</feature>
<sequence length="370" mass="38769">MHGHVAESCPEELLDVFKAAALSVTKLYKTSTAAQTKARLDGYQDCLEDLLAVLDKGDADARSIRRWVVERMDGREPVLPTVESEDEVDKTDSGSTPEPQTADSRSRSGHPLHASQEATTPLGQQQNDTAMQTEREPSLPSARDAAPATAASTTRTTTRTTTATTTAETAGTAAATTTSTTTTRTGKSATTRAASDTLPRSKAAVGHASPATSSSEPESSPAQPVEVTVPMQDVFTFRSQVPYPTESFLELANLDLSDRRSGSTKDPLDASSAAASSSSSSSSSTSAASTFAAASSPTPPYNAASSRAMRVRHGHGAARSGSRAAAASRYSRNSAGQKRKLNFEEIFDLASLGYGKDVFGRGGSKRSRQA</sequence>
<dbReference type="PANTHER" id="PTHR38645">
    <property type="entry name" value="CHROMOSOME 9, WHOLE GENOME SHOTGUN SEQUENCE"/>
    <property type="match status" value="1"/>
</dbReference>
<feature type="region of interest" description="Disordered" evidence="1">
    <location>
        <begin position="77"/>
        <end position="227"/>
    </location>
</feature>
<dbReference type="PANTHER" id="PTHR38645:SF1">
    <property type="entry name" value="YALI0F12243P"/>
    <property type="match status" value="1"/>
</dbReference>
<evidence type="ECO:0000256" key="1">
    <source>
        <dbReference type="SAM" id="MobiDB-lite"/>
    </source>
</evidence>
<feature type="compositionally biased region" description="Polar residues" evidence="1">
    <location>
        <begin position="116"/>
        <end position="132"/>
    </location>
</feature>
<dbReference type="OrthoDB" id="21418at2759"/>
<reference evidence="2 3" key="1">
    <citation type="journal article" date="2016" name="Genome Biol. Evol.">
        <title>Divergent and convergent evolution of fungal pathogenicity.</title>
        <authorList>
            <person name="Shang Y."/>
            <person name="Xiao G."/>
            <person name="Zheng P."/>
            <person name="Cen K."/>
            <person name="Zhan S."/>
            <person name="Wang C."/>
        </authorList>
    </citation>
    <scope>NUCLEOTIDE SEQUENCE [LARGE SCALE GENOMIC DNA]</scope>
    <source>
        <strain evidence="2 3">RCEF 264</strain>
    </source>
</reference>
<feature type="compositionally biased region" description="Polar residues" evidence="1">
    <location>
        <begin position="93"/>
        <end position="103"/>
    </location>
</feature>
<proteinExistence type="predicted"/>
<evidence type="ECO:0000313" key="3">
    <source>
        <dbReference type="Proteomes" id="UP000076874"/>
    </source>
</evidence>
<dbReference type="AlphaFoldDB" id="A0A167YR83"/>
<dbReference type="Pfam" id="PF15251">
    <property type="entry name" value="TAPR1-like"/>
    <property type="match status" value="1"/>
</dbReference>
<organism evidence="2 3">
    <name type="scientific">Niveomyces insectorum RCEF 264</name>
    <dbReference type="NCBI Taxonomy" id="1081102"/>
    <lineage>
        <taxon>Eukaryota</taxon>
        <taxon>Fungi</taxon>
        <taxon>Dikarya</taxon>
        <taxon>Ascomycota</taxon>
        <taxon>Pezizomycotina</taxon>
        <taxon>Sordariomycetes</taxon>
        <taxon>Hypocreomycetidae</taxon>
        <taxon>Hypocreales</taxon>
        <taxon>Cordycipitaceae</taxon>
        <taxon>Niveomyces</taxon>
    </lineage>
</organism>
<name>A0A167YR83_9HYPO</name>